<dbReference type="CDD" id="cd11058">
    <property type="entry name" value="CYP60B-like"/>
    <property type="match status" value="1"/>
</dbReference>
<dbReference type="Gene3D" id="1.10.630.10">
    <property type="entry name" value="Cytochrome P450"/>
    <property type="match status" value="1"/>
</dbReference>
<keyword evidence="4 8" id="KW-0479">Metal-binding</keyword>
<keyword evidence="7" id="KW-0503">Monooxygenase</keyword>
<keyword evidence="6 8" id="KW-0408">Iron</keyword>
<evidence type="ECO:0008006" key="12">
    <source>
        <dbReference type="Google" id="ProtNLM"/>
    </source>
</evidence>
<evidence type="ECO:0000256" key="9">
    <source>
        <dbReference type="SAM" id="Phobius"/>
    </source>
</evidence>
<keyword evidence="9" id="KW-0812">Transmembrane</keyword>
<dbReference type="Proteomes" id="UP000284375">
    <property type="component" value="Unassembled WGS sequence"/>
</dbReference>
<dbReference type="InterPro" id="IPR002401">
    <property type="entry name" value="Cyt_P450_E_grp-I"/>
</dbReference>
<dbReference type="PRINTS" id="PR00385">
    <property type="entry name" value="P450"/>
</dbReference>
<dbReference type="SUPFAM" id="SSF48264">
    <property type="entry name" value="Cytochrome P450"/>
    <property type="match status" value="1"/>
</dbReference>
<dbReference type="EMBL" id="LJZO01000022">
    <property type="protein sequence ID" value="ROV95879.1"/>
    <property type="molecule type" value="Genomic_DNA"/>
</dbReference>
<dbReference type="InterPro" id="IPR050121">
    <property type="entry name" value="Cytochrome_P450_monoxygenase"/>
</dbReference>
<dbReference type="GO" id="GO:0004497">
    <property type="term" value="F:monooxygenase activity"/>
    <property type="evidence" value="ECO:0007669"/>
    <property type="project" value="UniProtKB-KW"/>
</dbReference>
<comment type="caution">
    <text evidence="10">The sequence shown here is derived from an EMBL/GenBank/DDBJ whole genome shotgun (WGS) entry which is preliminary data.</text>
</comment>
<evidence type="ECO:0000256" key="5">
    <source>
        <dbReference type="ARBA" id="ARBA00023002"/>
    </source>
</evidence>
<evidence type="ECO:0000256" key="6">
    <source>
        <dbReference type="ARBA" id="ARBA00023004"/>
    </source>
</evidence>
<keyword evidence="9" id="KW-1133">Transmembrane helix</keyword>
<dbReference type="GO" id="GO:0016705">
    <property type="term" value="F:oxidoreductase activity, acting on paired donors, with incorporation or reduction of molecular oxygen"/>
    <property type="evidence" value="ECO:0007669"/>
    <property type="project" value="InterPro"/>
</dbReference>
<feature type="transmembrane region" description="Helical" evidence="9">
    <location>
        <begin position="17"/>
        <end position="41"/>
    </location>
</feature>
<gene>
    <name evidence="10" type="ORF">VSDG_05197</name>
</gene>
<proteinExistence type="inferred from homology"/>
<dbReference type="Pfam" id="PF00067">
    <property type="entry name" value="p450"/>
    <property type="match status" value="2"/>
</dbReference>
<feature type="binding site" description="axial binding residue" evidence="8">
    <location>
        <position position="422"/>
    </location>
    <ligand>
        <name>heme</name>
        <dbReference type="ChEBI" id="CHEBI:30413"/>
    </ligand>
    <ligandPart>
        <name>Fe</name>
        <dbReference type="ChEBI" id="CHEBI:18248"/>
    </ligandPart>
</feature>
<sequence length="480" mass="54497">MAPTVETSHLLKLQPAVALPILVAVLLAGYVVSSIIYNLFLSPLRKVPGPKLWAISQLPYSSLTISGEGHKRMKKLHETYGDVVRVGPNQVAFTDPGAWKETMGHRRTGQLENSRDPVFYALARDGLIGPIGSEEHGRQRRILSHGFSAQSLMEQQPLIQQYVDLLMQRLRENCQDGTRALDMTKWYNWTTFDVIGDLAFGEPFGCLSESNYHPWVSMIIQSVKQSGQLVALRRSFPNVDRLIQTYFLRVLAPKREQHMDLTHTKKLTLEQIRANASLLIIAGSETTATALSGATYLLCSNPDTLAKLTEEVRSAFSSEDEITLLSVQKLKYMLAVLDESLRMFPPVPTASPRTIHEGGDVVCGTFLPEKTVVNIWQWPIYRSPKNFALPDSFIPERWLGDPRFDDDRKESFQPFVYGPRNCLGKNLAYAEMRLILARIIWNFDMKLADRDEKWIDHNEVYTIWEKKPLKVYMTPTKTGS</sequence>
<dbReference type="GO" id="GO:0005506">
    <property type="term" value="F:iron ion binding"/>
    <property type="evidence" value="ECO:0007669"/>
    <property type="project" value="InterPro"/>
</dbReference>
<evidence type="ECO:0000313" key="10">
    <source>
        <dbReference type="EMBL" id="ROV95879.1"/>
    </source>
</evidence>
<dbReference type="PRINTS" id="PR00463">
    <property type="entry name" value="EP450I"/>
</dbReference>
<evidence type="ECO:0000256" key="1">
    <source>
        <dbReference type="ARBA" id="ARBA00001971"/>
    </source>
</evidence>
<comment type="similarity">
    <text evidence="2">Belongs to the cytochrome P450 family.</text>
</comment>
<dbReference type="GO" id="GO:0020037">
    <property type="term" value="F:heme binding"/>
    <property type="evidence" value="ECO:0007669"/>
    <property type="project" value="InterPro"/>
</dbReference>
<reference evidence="10 11" key="1">
    <citation type="submission" date="2015-09" db="EMBL/GenBank/DDBJ databases">
        <title>Host preference determinants of Valsa canker pathogens revealed by comparative genomics.</title>
        <authorList>
            <person name="Yin Z."/>
            <person name="Huang L."/>
        </authorList>
    </citation>
    <scope>NUCLEOTIDE SEQUENCE [LARGE SCALE GENOMIC DNA]</scope>
    <source>
        <strain evidence="10 11">YSFL</strain>
    </source>
</reference>
<dbReference type="InterPro" id="IPR001128">
    <property type="entry name" value="Cyt_P450"/>
</dbReference>
<evidence type="ECO:0000313" key="11">
    <source>
        <dbReference type="Proteomes" id="UP000284375"/>
    </source>
</evidence>
<dbReference type="PANTHER" id="PTHR24305">
    <property type="entry name" value="CYTOCHROME P450"/>
    <property type="match status" value="1"/>
</dbReference>
<evidence type="ECO:0000256" key="7">
    <source>
        <dbReference type="ARBA" id="ARBA00023033"/>
    </source>
</evidence>
<accession>A0A423VXX9</accession>
<comment type="cofactor">
    <cofactor evidence="1 8">
        <name>heme</name>
        <dbReference type="ChEBI" id="CHEBI:30413"/>
    </cofactor>
</comment>
<name>A0A423VXX9_CYTCH</name>
<keyword evidence="5" id="KW-0560">Oxidoreductase</keyword>
<dbReference type="AlphaFoldDB" id="A0A423VXX9"/>
<evidence type="ECO:0000256" key="2">
    <source>
        <dbReference type="ARBA" id="ARBA00010617"/>
    </source>
</evidence>
<dbReference type="PANTHER" id="PTHR24305:SF230">
    <property type="entry name" value="P450, PUTATIVE (EUROFUNG)-RELATED"/>
    <property type="match status" value="1"/>
</dbReference>
<dbReference type="STRING" id="252740.A0A423VXX9"/>
<keyword evidence="3 8" id="KW-0349">Heme</keyword>
<evidence type="ECO:0000256" key="4">
    <source>
        <dbReference type="ARBA" id="ARBA00022723"/>
    </source>
</evidence>
<keyword evidence="9" id="KW-0472">Membrane</keyword>
<organism evidence="10 11">
    <name type="scientific">Cytospora chrysosperma</name>
    <name type="common">Cytospora canker fungus</name>
    <name type="synonym">Sphaeria chrysosperma</name>
    <dbReference type="NCBI Taxonomy" id="252740"/>
    <lineage>
        <taxon>Eukaryota</taxon>
        <taxon>Fungi</taxon>
        <taxon>Dikarya</taxon>
        <taxon>Ascomycota</taxon>
        <taxon>Pezizomycotina</taxon>
        <taxon>Sordariomycetes</taxon>
        <taxon>Sordariomycetidae</taxon>
        <taxon>Diaporthales</taxon>
        <taxon>Cytosporaceae</taxon>
        <taxon>Cytospora</taxon>
    </lineage>
</organism>
<evidence type="ECO:0000256" key="3">
    <source>
        <dbReference type="ARBA" id="ARBA00022617"/>
    </source>
</evidence>
<protein>
    <recommendedName>
        <fullName evidence="12">Isotrichodermin C-15 hydroxylase</fullName>
    </recommendedName>
</protein>
<evidence type="ECO:0000256" key="8">
    <source>
        <dbReference type="PIRSR" id="PIRSR602401-1"/>
    </source>
</evidence>
<dbReference type="OrthoDB" id="1470350at2759"/>
<dbReference type="InterPro" id="IPR036396">
    <property type="entry name" value="Cyt_P450_sf"/>
</dbReference>
<keyword evidence="11" id="KW-1185">Reference proteome</keyword>